<dbReference type="InterPro" id="IPR002717">
    <property type="entry name" value="HAT_MYST-type"/>
</dbReference>
<gene>
    <name evidence="20" type="ORF">FNF27_01528</name>
    <name evidence="19" type="ORF">FNF28_02940</name>
    <name evidence="17" type="ORF">FNF29_07415</name>
    <name evidence="18" type="ORF">FNF31_06248</name>
</gene>
<evidence type="ECO:0000313" key="22">
    <source>
        <dbReference type="Proteomes" id="UP000323011"/>
    </source>
</evidence>
<evidence type="ECO:0000313" key="20">
    <source>
        <dbReference type="EMBL" id="KAA0177199.1"/>
    </source>
</evidence>
<keyword evidence="6" id="KW-0863">Zinc-finger</keyword>
<dbReference type="Gene3D" id="3.40.630.30">
    <property type="match status" value="1"/>
</dbReference>
<evidence type="ECO:0000256" key="9">
    <source>
        <dbReference type="ARBA" id="ARBA00022990"/>
    </source>
</evidence>
<comment type="caution">
    <text evidence="18">The sequence shown here is derived from an EMBL/GenBank/DDBJ whole genome shotgun (WGS) entry which is preliminary data.</text>
</comment>
<dbReference type="OMA" id="RIRNVEC"/>
<evidence type="ECO:0000313" key="21">
    <source>
        <dbReference type="Proteomes" id="UP000322899"/>
    </source>
</evidence>
<evidence type="ECO:0000313" key="19">
    <source>
        <dbReference type="EMBL" id="KAA0167017.1"/>
    </source>
</evidence>
<keyword evidence="5" id="KW-0479">Metal-binding</keyword>
<dbReference type="GO" id="GO:0008270">
    <property type="term" value="F:zinc ion binding"/>
    <property type="evidence" value="ECO:0007669"/>
    <property type="project" value="UniProtKB-KW"/>
</dbReference>
<dbReference type="Pfam" id="PF17772">
    <property type="entry name" value="zf-MYST"/>
    <property type="match status" value="1"/>
</dbReference>
<dbReference type="PANTHER" id="PTHR10615:SF219">
    <property type="entry name" value="HISTONE ACETYLTRANSFERASE KAT5"/>
    <property type="match status" value="1"/>
</dbReference>
<evidence type="ECO:0000256" key="1">
    <source>
        <dbReference type="ARBA" id="ARBA00004123"/>
    </source>
</evidence>
<dbReference type="EMBL" id="VLTM01000092">
    <property type="protein sequence ID" value="KAA0154593.1"/>
    <property type="molecule type" value="Genomic_DNA"/>
</dbReference>
<evidence type="ECO:0000313" key="24">
    <source>
        <dbReference type="Proteomes" id="UP000325113"/>
    </source>
</evidence>
<dbReference type="GO" id="GO:0004402">
    <property type="term" value="F:histone acetyltransferase activity"/>
    <property type="evidence" value="ECO:0007669"/>
    <property type="project" value="InterPro"/>
</dbReference>
<dbReference type="Gene3D" id="1.10.10.10">
    <property type="entry name" value="Winged helix-like DNA-binding domain superfamily/Winged helix DNA-binding domain"/>
    <property type="match status" value="1"/>
</dbReference>
<name>A0A5A8CN95_CAFRO</name>
<evidence type="ECO:0000256" key="2">
    <source>
        <dbReference type="ARBA" id="ARBA00010107"/>
    </source>
</evidence>
<evidence type="ECO:0000256" key="5">
    <source>
        <dbReference type="ARBA" id="ARBA00022723"/>
    </source>
</evidence>
<dbReference type="FunFam" id="3.40.630.30:FF:000001">
    <property type="entry name" value="Histone acetyltransferase"/>
    <property type="match status" value="1"/>
</dbReference>
<keyword evidence="12" id="KW-0539">Nucleus</keyword>
<dbReference type="Proteomes" id="UP000324907">
    <property type="component" value="Unassembled WGS sequence"/>
</dbReference>
<keyword evidence="22" id="KW-1185">Reference proteome</keyword>
<dbReference type="EC" id="2.3.1.48" evidence="3"/>
<evidence type="ECO:0000256" key="12">
    <source>
        <dbReference type="ARBA" id="ARBA00023242"/>
    </source>
</evidence>
<dbReference type="Pfam" id="PF01853">
    <property type="entry name" value="MOZ_SAS"/>
    <property type="match status" value="1"/>
</dbReference>
<evidence type="ECO:0000256" key="6">
    <source>
        <dbReference type="ARBA" id="ARBA00022771"/>
    </source>
</evidence>
<dbReference type="GO" id="GO:0005634">
    <property type="term" value="C:nucleus"/>
    <property type="evidence" value="ECO:0007669"/>
    <property type="project" value="UniProtKB-SubCell"/>
</dbReference>
<dbReference type="SUPFAM" id="SSF54160">
    <property type="entry name" value="Chromo domain-like"/>
    <property type="match status" value="1"/>
</dbReference>
<evidence type="ECO:0000256" key="14">
    <source>
        <dbReference type="PIRSR" id="PIRSR602717-51"/>
    </source>
</evidence>
<dbReference type="InterPro" id="IPR016197">
    <property type="entry name" value="Chromo-like_dom_sf"/>
</dbReference>
<dbReference type="EMBL" id="VLTN01000068">
    <property type="protein sequence ID" value="KAA0147347.1"/>
    <property type="molecule type" value="Genomic_DNA"/>
</dbReference>
<dbReference type="EMBL" id="VLTO01000005">
    <property type="protein sequence ID" value="KAA0177199.1"/>
    <property type="molecule type" value="Genomic_DNA"/>
</dbReference>
<dbReference type="FunFam" id="1.10.10.10:FF:000022">
    <property type="entry name" value="Histone acetyltransferase"/>
    <property type="match status" value="1"/>
</dbReference>
<dbReference type="EMBL" id="VLTL01000036">
    <property type="protein sequence ID" value="KAA0167017.1"/>
    <property type="molecule type" value="Genomic_DNA"/>
</dbReference>
<keyword evidence="9" id="KW-0007">Acetylation</keyword>
<feature type="region of interest" description="Disordered" evidence="15">
    <location>
        <begin position="1"/>
        <end position="47"/>
    </location>
</feature>
<keyword evidence="10" id="KW-0805">Transcription regulation</keyword>
<dbReference type="Proteomes" id="UP000323011">
    <property type="component" value="Unassembled WGS sequence"/>
</dbReference>
<comment type="similarity">
    <text evidence="2">Belongs to the MYST (SAS/MOZ) family.</text>
</comment>
<evidence type="ECO:0000256" key="10">
    <source>
        <dbReference type="ARBA" id="ARBA00023015"/>
    </source>
</evidence>
<dbReference type="InterPro" id="IPR040706">
    <property type="entry name" value="Zf-MYST"/>
</dbReference>
<dbReference type="Gene3D" id="2.30.30.140">
    <property type="match status" value="1"/>
</dbReference>
<keyword evidence="4" id="KW-0808">Transferase</keyword>
<feature type="domain" description="MYST-type HAT" evidence="16">
    <location>
        <begin position="168"/>
        <end position="444"/>
    </location>
</feature>
<feature type="region of interest" description="Disordered" evidence="15">
    <location>
        <begin position="116"/>
        <end position="140"/>
    </location>
</feature>
<dbReference type="PROSITE" id="PS51726">
    <property type="entry name" value="MYST_HAT"/>
    <property type="match status" value="1"/>
</dbReference>
<keyword evidence="7" id="KW-0862">Zinc</keyword>
<dbReference type="Pfam" id="PF11717">
    <property type="entry name" value="Tudor-knot"/>
    <property type="match status" value="1"/>
</dbReference>
<keyword evidence="8" id="KW-0156">Chromatin regulator</keyword>
<comment type="subcellular location">
    <subcellularLocation>
        <location evidence="1">Nucleus</location>
    </subcellularLocation>
</comment>
<dbReference type="AlphaFoldDB" id="A0A5A8CN95"/>
<feature type="compositionally biased region" description="Low complexity" evidence="15">
    <location>
        <begin position="1"/>
        <end position="31"/>
    </location>
</feature>
<dbReference type="SUPFAM" id="SSF55729">
    <property type="entry name" value="Acyl-CoA N-acyltransferases (Nat)"/>
    <property type="match status" value="1"/>
</dbReference>
<evidence type="ECO:0000259" key="16">
    <source>
        <dbReference type="PROSITE" id="PS51726"/>
    </source>
</evidence>
<dbReference type="InterPro" id="IPR036388">
    <property type="entry name" value="WH-like_DNA-bd_sf"/>
</dbReference>
<proteinExistence type="inferred from homology"/>
<dbReference type="Proteomes" id="UP000325113">
    <property type="component" value="Unassembled WGS sequence"/>
</dbReference>
<evidence type="ECO:0000256" key="8">
    <source>
        <dbReference type="ARBA" id="ARBA00022853"/>
    </source>
</evidence>
<dbReference type="OrthoDB" id="787137at2759"/>
<accession>A0A5A8CN95</accession>
<evidence type="ECO:0000256" key="3">
    <source>
        <dbReference type="ARBA" id="ARBA00013184"/>
    </source>
</evidence>
<evidence type="ECO:0000313" key="17">
    <source>
        <dbReference type="EMBL" id="KAA0147347.1"/>
    </source>
</evidence>
<dbReference type="Proteomes" id="UP000322899">
    <property type="component" value="Unassembled WGS sequence"/>
</dbReference>
<dbReference type="PANTHER" id="PTHR10615">
    <property type="entry name" value="HISTONE ACETYLTRANSFERASE"/>
    <property type="match status" value="1"/>
</dbReference>
<feature type="compositionally biased region" description="Basic and acidic residues" evidence="15">
    <location>
        <begin position="116"/>
        <end position="137"/>
    </location>
</feature>
<evidence type="ECO:0000256" key="15">
    <source>
        <dbReference type="SAM" id="MobiDB-lite"/>
    </source>
</evidence>
<evidence type="ECO:0000313" key="23">
    <source>
        <dbReference type="Proteomes" id="UP000324907"/>
    </source>
</evidence>
<reference evidence="21 22" key="1">
    <citation type="submission" date="2019-07" db="EMBL/GenBank/DDBJ databases">
        <title>Genomes of Cafeteria roenbergensis.</title>
        <authorList>
            <person name="Fischer M.G."/>
            <person name="Hackl T."/>
            <person name="Roman M."/>
        </authorList>
    </citation>
    <scope>NUCLEOTIDE SEQUENCE [LARGE SCALE GENOMIC DNA]</scope>
    <source>
        <strain evidence="17 22">BVI</strain>
        <strain evidence="18 24">Cflag</strain>
        <strain evidence="20 21">E4-10P</strain>
        <strain evidence="19 23">RCC970-E3</strain>
    </source>
</reference>
<dbReference type="GO" id="GO:0006355">
    <property type="term" value="P:regulation of DNA-templated transcription"/>
    <property type="evidence" value="ECO:0007669"/>
    <property type="project" value="InterPro"/>
</dbReference>
<dbReference type="InterPro" id="IPR016181">
    <property type="entry name" value="Acyl_CoA_acyltransferase"/>
</dbReference>
<evidence type="ECO:0000313" key="18">
    <source>
        <dbReference type="EMBL" id="KAA0154593.1"/>
    </source>
</evidence>
<dbReference type="InterPro" id="IPR025995">
    <property type="entry name" value="Tudor-knot"/>
</dbReference>
<keyword evidence="11" id="KW-0804">Transcription</keyword>
<keyword evidence="13" id="KW-0012">Acyltransferase</keyword>
<sequence length="468" mass="54249">MAAAAAAASSAAAAPPVPIASAVAPAPGAPRSSKKPKKPEKEDIGGIPTNSLVLAKWRDGSWRRATLLHKQHIRDGAGEPTGRFNYYVHYDDFNRRMDTWVNSDNVKEDPDAALREAEAERKEKEDVRVEKRQREDGGTEEIATFLEEQHGEAEGMDEAALREHEEVTKVKNVNFVEIGRHRMETWYFSPLPKELWQDEIIDTLYFHEHSLRFFKHKAEMLRHAAKWPLKHPPGDEVYRHQGMAVFELDGAKEKEYCQNLSYLAKFFLDHKTLQWDVDPFLFYVFTEYDEFGYHFVGYYSKEKYCDAGYNLACILALPCFQRRGFGRFIIQFSYELSRKERRVGSPEKPLSDLGQLSYRAYWTWVLFGVLRRFQGPELSIMDLVRITSIKPEDVMATLQYHGLIKYYNGTYVLCTDPALVEAKFQKYNNKKGPVVDPSKLHWAPYPITVKRDKWTIRAKLQARTEEEM</sequence>
<dbReference type="Gene3D" id="3.30.60.60">
    <property type="entry name" value="N-acetyl transferase-like"/>
    <property type="match status" value="1"/>
</dbReference>
<dbReference type="InterPro" id="IPR050603">
    <property type="entry name" value="MYST_HAT"/>
</dbReference>
<evidence type="ECO:0000256" key="11">
    <source>
        <dbReference type="ARBA" id="ARBA00023163"/>
    </source>
</evidence>
<organism evidence="18 24">
    <name type="scientific">Cafeteria roenbergensis</name>
    <name type="common">Marine flagellate</name>
    <dbReference type="NCBI Taxonomy" id="33653"/>
    <lineage>
        <taxon>Eukaryota</taxon>
        <taxon>Sar</taxon>
        <taxon>Stramenopiles</taxon>
        <taxon>Bigyra</taxon>
        <taxon>Opalozoa</taxon>
        <taxon>Bicosoecida</taxon>
        <taxon>Cafeteriaceae</taxon>
        <taxon>Cafeteria</taxon>
    </lineage>
</organism>
<evidence type="ECO:0000256" key="4">
    <source>
        <dbReference type="ARBA" id="ARBA00022679"/>
    </source>
</evidence>
<feature type="active site" description="Proton donor/acceptor" evidence="14">
    <location>
        <position position="347"/>
    </location>
</feature>
<protein>
    <recommendedName>
        <fullName evidence="3">histone acetyltransferase</fullName>
        <ecNumber evidence="3">2.3.1.48</ecNumber>
    </recommendedName>
</protein>
<evidence type="ECO:0000256" key="7">
    <source>
        <dbReference type="ARBA" id="ARBA00022833"/>
    </source>
</evidence>
<evidence type="ECO:0000256" key="13">
    <source>
        <dbReference type="ARBA" id="ARBA00023315"/>
    </source>
</evidence>